<name>A0A1J6WG66_9BACI</name>
<dbReference type="Proteomes" id="UP000182062">
    <property type="component" value="Unassembled WGS sequence"/>
</dbReference>
<accession>A0A1J6WG66</accession>
<keyword evidence="2" id="KW-0131">Cell cycle</keyword>
<keyword evidence="3" id="KW-1185">Reference proteome</keyword>
<dbReference type="InterPro" id="IPR003494">
    <property type="entry name" value="SHS2_FtsA"/>
</dbReference>
<gene>
    <name evidence="2" type="ORF">BHE18_20440</name>
</gene>
<dbReference type="Gene3D" id="3.30.420.40">
    <property type="match status" value="2"/>
</dbReference>
<reference evidence="2 3" key="1">
    <citation type="submission" date="2016-09" db="EMBL/GenBank/DDBJ databases">
        <title>Bacillus aquimaris SAMM genome sequence reveals colonization and biosurfactant production capacities.</title>
        <authorList>
            <person name="Waghmode S.R."/>
            <person name="Suryavanshi M.V."/>
        </authorList>
    </citation>
    <scope>NUCLEOTIDE SEQUENCE [LARGE SCALE GENOMIC DNA]</scope>
    <source>
        <strain evidence="2 3">SAMM</strain>
    </source>
</reference>
<dbReference type="PANTHER" id="PTHR32432">
    <property type="entry name" value="CELL DIVISION PROTEIN FTSA-RELATED"/>
    <property type="match status" value="1"/>
</dbReference>
<keyword evidence="2" id="KW-0132">Cell division</keyword>
<feature type="domain" description="SHS2" evidence="1">
    <location>
        <begin position="7"/>
        <end position="204"/>
    </location>
</feature>
<dbReference type="Gene3D" id="3.30.1490.300">
    <property type="match status" value="1"/>
</dbReference>
<dbReference type="RefSeq" id="WP_071619216.1">
    <property type="nucleotide sequence ID" value="NZ_MINN01000096.1"/>
</dbReference>
<dbReference type="InterPro" id="IPR050696">
    <property type="entry name" value="FtsA/MreB"/>
</dbReference>
<dbReference type="GO" id="GO:0051301">
    <property type="term" value="P:cell division"/>
    <property type="evidence" value="ECO:0007669"/>
    <property type="project" value="UniProtKB-KW"/>
</dbReference>
<organism evidence="2 3">
    <name type="scientific">Rossellomorea aquimaris</name>
    <dbReference type="NCBI Taxonomy" id="189382"/>
    <lineage>
        <taxon>Bacteria</taxon>
        <taxon>Bacillati</taxon>
        <taxon>Bacillota</taxon>
        <taxon>Bacilli</taxon>
        <taxon>Bacillales</taxon>
        <taxon>Bacillaceae</taxon>
        <taxon>Rossellomorea</taxon>
    </lineage>
</organism>
<dbReference type="SUPFAM" id="SSF53067">
    <property type="entry name" value="Actin-like ATPase domain"/>
    <property type="match status" value="2"/>
</dbReference>
<proteinExistence type="predicted"/>
<dbReference type="SMART" id="SM00842">
    <property type="entry name" value="FtsA"/>
    <property type="match status" value="1"/>
</dbReference>
<dbReference type="PANTHER" id="PTHR32432:SF3">
    <property type="entry name" value="ETHANOLAMINE UTILIZATION PROTEIN EUTJ"/>
    <property type="match status" value="1"/>
</dbReference>
<evidence type="ECO:0000313" key="3">
    <source>
        <dbReference type="Proteomes" id="UP000182062"/>
    </source>
</evidence>
<dbReference type="InterPro" id="IPR043129">
    <property type="entry name" value="ATPase_NBD"/>
</dbReference>
<evidence type="ECO:0000313" key="2">
    <source>
        <dbReference type="EMBL" id="OIU70872.1"/>
    </source>
</evidence>
<dbReference type="OrthoDB" id="9768127at2"/>
<evidence type="ECO:0000259" key="1">
    <source>
        <dbReference type="SMART" id="SM00842"/>
    </source>
</evidence>
<dbReference type="Pfam" id="PF14450">
    <property type="entry name" value="FtsA"/>
    <property type="match status" value="1"/>
</dbReference>
<dbReference type="CDD" id="cd24004">
    <property type="entry name" value="ASKHA_NBD_PilM-like"/>
    <property type="match status" value="1"/>
</dbReference>
<comment type="caution">
    <text evidence="2">The sequence shown here is derived from an EMBL/GenBank/DDBJ whole genome shotgun (WGS) entry which is preliminary data.</text>
</comment>
<protein>
    <submittedName>
        <fullName evidence="2">Cell division protein</fullName>
    </submittedName>
</protein>
<sequence length="720" mass="78567">MYTLQKIFSLDIGTRSVVGIILEEKDGKYHVSDIEVEEHKERAMLDGQIHDVPAVSTVISSIKKKLEEKHGPLHKVCVAAAGRALKTEKSHSSFSIKGKPLLKKEDILHLELSAVQKAQAQAAKEVSDAKSYHYYCVGYSVLYYRLDGEEIGSLIDQQGEEAGVEIIATFLPRVVVESLLAALSRGGLEMEALTLEPIAAINVLIPPSMRRLNVALVDIGAGTSDIALTNKGTVTAYGMVPTAGDEITEALSDALLLDFPLAERAKRELHQSESITVTDILGFESDFPVEEVVEKIHPSIVQLAERISHEILLLNNQKPPQAVMLVGGGSLTPSLNVELARFLNLPDNRVAVRGIEAIQNLAFSDLPAGGPELVTPVGIAIAAKQAPVQYVTIHVNDQPIRLFEVKDLTIGDGLLAAGQTISKLYGKPGSAFFITVNGQEVTLPGGYGYPPEILKNGKSASVEDPLMNHDRITVIKGNDGPAPNVKIRDLLDHAPDKEIVINEKEHTLSPLLLRNGKNASMDDTIEDGDSIHYELKETIVDTLRKLGYDELLEACKPFRLTINGKETFIPAFGGKVVLNGMEVKPTAAISHRDKIIVSRPVSPTVGELMAKRKDYKEQSIKVMFNDTPVLLKRETVTAYKKGLPLKVNDTLNAGDSITIEEKGAHPFIFQDVFNHVEVAMPDNGNASFQLLLNGEETTFYEEIQAGDSLEILWTNAPHKN</sequence>
<dbReference type="EMBL" id="MINN01000096">
    <property type="protein sequence ID" value="OIU70872.1"/>
    <property type="molecule type" value="Genomic_DNA"/>
</dbReference>
<dbReference type="AlphaFoldDB" id="A0A1J6WG66"/>